<feature type="compositionally biased region" description="Basic and acidic residues" evidence="14">
    <location>
        <begin position="1"/>
        <end position="25"/>
    </location>
</feature>
<evidence type="ECO:0000313" key="17">
    <source>
        <dbReference type="EMBL" id="CDW85457.1"/>
    </source>
</evidence>
<dbReference type="PROSITE" id="PS00518">
    <property type="entry name" value="ZF_RING_1"/>
    <property type="match status" value="1"/>
</dbReference>
<dbReference type="InterPro" id="IPR027370">
    <property type="entry name" value="Znf-RING_euk"/>
</dbReference>
<name>A0A078AW54_STYLE</name>
<dbReference type="InterPro" id="IPR013083">
    <property type="entry name" value="Znf_RING/FYVE/PHD"/>
</dbReference>
<evidence type="ECO:0000256" key="7">
    <source>
        <dbReference type="ARBA" id="ARBA00022723"/>
    </source>
</evidence>
<dbReference type="Proteomes" id="UP000039865">
    <property type="component" value="Unassembled WGS sequence"/>
</dbReference>
<dbReference type="Pfam" id="PF13445">
    <property type="entry name" value="zf-RING_UBOX"/>
    <property type="match status" value="1"/>
</dbReference>
<evidence type="ECO:0000256" key="4">
    <source>
        <dbReference type="ARBA" id="ARBA00012251"/>
    </source>
</evidence>
<reference evidence="17 18" key="1">
    <citation type="submission" date="2014-06" db="EMBL/GenBank/DDBJ databases">
        <authorList>
            <person name="Swart Estienne"/>
        </authorList>
    </citation>
    <scope>NUCLEOTIDE SEQUENCE [LARGE SCALE GENOMIC DNA]</scope>
    <source>
        <strain evidence="17 18">130c</strain>
    </source>
</reference>
<dbReference type="Gene3D" id="3.30.40.10">
    <property type="entry name" value="Zinc/RING finger domain, C3HC4 (zinc finger)"/>
    <property type="match status" value="1"/>
</dbReference>
<evidence type="ECO:0000256" key="5">
    <source>
        <dbReference type="ARBA" id="ARBA00022679"/>
    </source>
</evidence>
<dbReference type="SUPFAM" id="SSF57850">
    <property type="entry name" value="RING/U-box"/>
    <property type="match status" value="1"/>
</dbReference>
<protein>
    <recommendedName>
        <fullName evidence="4">RBR-type E3 ubiquitin transferase</fullName>
        <ecNumber evidence="4">2.3.2.31</ecNumber>
    </recommendedName>
</protein>
<dbReference type="AlphaFoldDB" id="A0A078AW54"/>
<comment type="catalytic activity">
    <reaction evidence="1">
        <text>[E2 ubiquitin-conjugating enzyme]-S-ubiquitinyl-L-cysteine + [acceptor protein]-L-lysine = [E2 ubiquitin-conjugating enzyme]-L-cysteine + [acceptor protein]-N(6)-ubiquitinyl-L-lysine.</text>
        <dbReference type="EC" id="2.3.2.31"/>
    </reaction>
</comment>
<keyword evidence="12 15" id="KW-1133">Transmembrane helix</keyword>
<comment type="pathway">
    <text evidence="3">Protein modification; protein ubiquitination.</text>
</comment>
<evidence type="ECO:0000256" key="10">
    <source>
        <dbReference type="ARBA" id="ARBA00022786"/>
    </source>
</evidence>
<proteinExistence type="predicted"/>
<gene>
    <name evidence="17" type="primary">Contig13020.g13880</name>
    <name evidence="17" type="ORF">STYLEM_14534</name>
</gene>
<evidence type="ECO:0000256" key="14">
    <source>
        <dbReference type="SAM" id="MobiDB-lite"/>
    </source>
</evidence>
<evidence type="ECO:0000313" key="18">
    <source>
        <dbReference type="Proteomes" id="UP000039865"/>
    </source>
</evidence>
<keyword evidence="8" id="KW-0677">Repeat</keyword>
<keyword evidence="13 15" id="KW-0472">Membrane</keyword>
<keyword evidence="18" id="KW-1185">Reference proteome</keyword>
<evidence type="ECO:0000256" key="15">
    <source>
        <dbReference type="SAM" id="Phobius"/>
    </source>
</evidence>
<evidence type="ECO:0000256" key="8">
    <source>
        <dbReference type="ARBA" id="ARBA00022737"/>
    </source>
</evidence>
<feature type="transmembrane region" description="Helical" evidence="15">
    <location>
        <begin position="290"/>
        <end position="310"/>
    </location>
</feature>
<evidence type="ECO:0000256" key="9">
    <source>
        <dbReference type="ARBA" id="ARBA00022771"/>
    </source>
</evidence>
<dbReference type="GO" id="GO:0061630">
    <property type="term" value="F:ubiquitin protein ligase activity"/>
    <property type="evidence" value="ECO:0007669"/>
    <property type="project" value="UniProtKB-EC"/>
</dbReference>
<evidence type="ECO:0000256" key="6">
    <source>
        <dbReference type="ARBA" id="ARBA00022692"/>
    </source>
</evidence>
<feature type="region of interest" description="Disordered" evidence="14">
    <location>
        <begin position="1"/>
        <end position="35"/>
    </location>
</feature>
<evidence type="ECO:0000256" key="2">
    <source>
        <dbReference type="ARBA" id="ARBA00004167"/>
    </source>
</evidence>
<evidence type="ECO:0000259" key="16">
    <source>
        <dbReference type="Pfam" id="PF13445"/>
    </source>
</evidence>
<dbReference type="GO" id="GO:0005737">
    <property type="term" value="C:cytoplasm"/>
    <property type="evidence" value="ECO:0007669"/>
    <property type="project" value="UniProtKB-ARBA"/>
</dbReference>
<sequence>MRSNDYKHDIDDLEKNQHYKKENKSNSDSWSLEKSGEVEEEAHVNDQIQILPNFYRVQTQRAERKFNMSLKQKNKDCLKEIYGEIDIDKKDGNHINKDIEFTDLQQIKSGSNNFISPSEIQECFLKTILTEVQQNKLNDQIKQNKHSYNAINQDKATLNEDNEESKAEIKLSCGHTFCQTCIEQMLNQWIGAEGRVSNIKCLDSECEVKFTNRQIQQHIEPQLYEKYLRLNVKNVRNRSVSIASLNGMKIRLVTSFKNLTMQNGQLSKVPRNAPNDCTCLFIALSTAQNVLRKGVVFTIGMGIGLMLGPITLGLGLVPAEILHIILFLKVVHWWKQGRLTIKNK</sequence>
<keyword evidence="9" id="KW-0863">Zinc-finger</keyword>
<dbReference type="EMBL" id="CCKQ01013756">
    <property type="protein sequence ID" value="CDW85457.1"/>
    <property type="molecule type" value="Genomic_DNA"/>
</dbReference>
<accession>A0A078AW54</accession>
<dbReference type="GO" id="GO:0008270">
    <property type="term" value="F:zinc ion binding"/>
    <property type="evidence" value="ECO:0007669"/>
    <property type="project" value="UniProtKB-KW"/>
</dbReference>
<keyword evidence="5" id="KW-0808">Transferase</keyword>
<evidence type="ECO:0000256" key="11">
    <source>
        <dbReference type="ARBA" id="ARBA00022833"/>
    </source>
</evidence>
<evidence type="ECO:0000256" key="12">
    <source>
        <dbReference type="ARBA" id="ARBA00022989"/>
    </source>
</evidence>
<dbReference type="GO" id="GO:0031090">
    <property type="term" value="C:organelle membrane"/>
    <property type="evidence" value="ECO:0007669"/>
    <property type="project" value="UniProtKB-ARBA"/>
</dbReference>
<comment type="subcellular location">
    <subcellularLocation>
        <location evidence="2">Membrane</location>
        <topology evidence="2">Single-pass membrane protein</topology>
    </subcellularLocation>
</comment>
<dbReference type="InParanoid" id="A0A078AW54"/>
<evidence type="ECO:0000256" key="3">
    <source>
        <dbReference type="ARBA" id="ARBA00004906"/>
    </source>
</evidence>
<keyword evidence="6 15" id="KW-0812">Transmembrane</keyword>
<organism evidence="17 18">
    <name type="scientific">Stylonychia lemnae</name>
    <name type="common">Ciliate</name>
    <dbReference type="NCBI Taxonomy" id="5949"/>
    <lineage>
        <taxon>Eukaryota</taxon>
        <taxon>Sar</taxon>
        <taxon>Alveolata</taxon>
        <taxon>Ciliophora</taxon>
        <taxon>Intramacronucleata</taxon>
        <taxon>Spirotrichea</taxon>
        <taxon>Stichotrichia</taxon>
        <taxon>Sporadotrichida</taxon>
        <taxon>Oxytrichidae</taxon>
        <taxon>Stylonychinae</taxon>
        <taxon>Stylonychia</taxon>
    </lineage>
</organism>
<keyword evidence="11" id="KW-0862">Zinc</keyword>
<feature type="domain" description="Zinc finger RING-type eukaryotic" evidence="16">
    <location>
        <begin position="170"/>
        <end position="201"/>
    </location>
</feature>
<dbReference type="InterPro" id="IPR017907">
    <property type="entry name" value="Znf_RING_CS"/>
</dbReference>
<evidence type="ECO:0000256" key="13">
    <source>
        <dbReference type="ARBA" id="ARBA00023136"/>
    </source>
</evidence>
<keyword evidence="7" id="KW-0479">Metal-binding</keyword>
<evidence type="ECO:0000256" key="1">
    <source>
        <dbReference type="ARBA" id="ARBA00001798"/>
    </source>
</evidence>
<keyword evidence="10" id="KW-0833">Ubl conjugation pathway</keyword>
<dbReference type="FunFam" id="3.30.40.10:FF:000051">
    <property type="entry name" value="RBR-type E3 ubiquitin transferase"/>
    <property type="match status" value="1"/>
</dbReference>
<dbReference type="EC" id="2.3.2.31" evidence="4"/>